<dbReference type="RefSeq" id="WP_189438082.1">
    <property type="nucleotide sequence ID" value="NZ_BMXE01000007.1"/>
</dbReference>
<name>A0ABQ3EMT8_9HYPH</name>
<dbReference type="Pfam" id="PF12697">
    <property type="entry name" value="Abhydrolase_6"/>
    <property type="match status" value="1"/>
</dbReference>
<dbReference type="InterPro" id="IPR029058">
    <property type="entry name" value="AB_hydrolase_fold"/>
</dbReference>
<dbReference type="PANTHER" id="PTHR43798">
    <property type="entry name" value="MONOACYLGLYCEROL LIPASE"/>
    <property type="match status" value="1"/>
</dbReference>
<organism evidence="2 3">
    <name type="scientific">Pseudovibrio japonicus</name>
    <dbReference type="NCBI Taxonomy" id="366534"/>
    <lineage>
        <taxon>Bacteria</taxon>
        <taxon>Pseudomonadati</taxon>
        <taxon>Pseudomonadota</taxon>
        <taxon>Alphaproteobacteria</taxon>
        <taxon>Hyphomicrobiales</taxon>
        <taxon>Stappiaceae</taxon>
        <taxon>Pseudovibrio</taxon>
    </lineage>
</organism>
<proteinExistence type="predicted"/>
<accession>A0ABQ3EMT8</accession>
<evidence type="ECO:0000313" key="2">
    <source>
        <dbReference type="EMBL" id="GHB42574.1"/>
    </source>
</evidence>
<gene>
    <name evidence="2" type="ORF">GCM10007094_34810</name>
</gene>
<sequence>MSSIDEDKYDSGAYENKWFETSDGIKLNYRVYGSETSRSPAIIAMPGLTRCVRDLDPMAAEVSKTYKIYALNLRGRDLSEYDPDYSNYNTNVYIEDIYEFWTFTGEEPVVLLGSSLGALLAMLMVEDHPDMLAGIVLNDFGATLEYAGVSRIFSYAGRLPDSDELSAVIQTLKAHLGSQFVGLPEDKWERMALSMYGVKDGKWHHRYDDNLRAALLENREAIRDLWAIHQVAAERELPILAIRGEHSDVTSPLTIRQMKTMAPTMQSVEVPNRGHCPLMDEPECIDALMRFMEQVENRV</sequence>
<keyword evidence="3" id="KW-1185">Reference proteome</keyword>
<dbReference type="InterPro" id="IPR000073">
    <property type="entry name" value="AB_hydrolase_1"/>
</dbReference>
<feature type="domain" description="AB hydrolase-1" evidence="1">
    <location>
        <begin position="56"/>
        <end position="283"/>
    </location>
</feature>
<protein>
    <recommendedName>
        <fullName evidence="1">AB hydrolase-1 domain-containing protein</fullName>
    </recommendedName>
</protein>
<reference evidence="3" key="1">
    <citation type="journal article" date="2019" name="Int. J. Syst. Evol. Microbiol.">
        <title>The Global Catalogue of Microorganisms (GCM) 10K type strain sequencing project: providing services to taxonomists for standard genome sequencing and annotation.</title>
        <authorList>
            <consortium name="The Broad Institute Genomics Platform"/>
            <consortium name="The Broad Institute Genome Sequencing Center for Infectious Disease"/>
            <person name="Wu L."/>
            <person name="Ma J."/>
        </authorList>
    </citation>
    <scope>NUCLEOTIDE SEQUENCE [LARGE SCALE GENOMIC DNA]</scope>
    <source>
        <strain evidence="3">KCTC 12861</strain>
    </source>
</reference>
<dbReference type="Proteomes" id="UP000637980">
    <property type="component" value="Unassembled WGS sequence"/>
</dbReference>
<comment type="caution">
    <text evidence="2">The sequence shown here is derived from an EMBL/GenBank/DDBJ whole genome shotgun (WGS) entry which is preliminary data.</text>
</comment>
<dbReference type="PANTHER" id="PTHR43798:SF33">
    <property type="entry name" value="HYDROLASE, PUTATIVE (AFU_ORTHOLOGUE AFUA_2G14860)-RELATED"/>
    <property type="match status" value="1"/>
</dbReference>
<dbReference type="EMBL" id="BMXE01000007">
    <property type="protein sequence ID" value="GHB42574.1"/>
    <property type="molecule type" value="Genomic_DNA"/>
</dbReference>
<evidence type="ECO:0000313" key="3">
    <source>
        <dbReference type="Proteomes" id="UP000637980"/>
    </source>
</evidence>
<dbReference type="InterPro" id="IPR050266">
    <property type="entry name" value="AB_hydrolase_sf"/>
</dbReference>
<dbReference type="Gene3D" id="3.40.50.1820">
    <property type="entry name" value="alpha/beta hydrolase"/>
    <property type="match status" value="1"/>
</dbReference>
<evidence type="ECO:0000259" key="1">
    <source>
        <dbReference type="Pfam" id="PF12697"/>
    </source>
</evidence>
<dbReference type="SUPFAM" id="SSF53474">
    <property type="entry name" value="alpha/beta-Hydrolases"/>
    <property type="match status" value="1"/>
</dbReference>